<evidence type="ECO:0000256" key="6">
    <source>
        <dbReference type="ARBA" id="ARBA00023295"/>
    </source>
</evidence>
<feature type="chain" id="PRO_5039308385" description="glucan endo-1,3-beta-D-glucosidase" evidence="10">
    <location>
        <begin position="19"/>
        <end position="1039"/>
    </location>
</feature>
<dbReference type="GO" id="GO:0000272">
    <property type="term" value="P:polysaccharide catabolic process"/>
    <property type="evidence" value="ECO:0007669"/>
    <property type="project" value="UniProtKB-KW"/>
</dbReference>
<evidence type="ECO:0000256" key="8">
    <source>
        <dbReference type="ARBA" id="ARBA00023326"/>
    </source>
</evidence>
<dbReference type="PANTHER" id="PTHR31983">
    <property type="entry name" value="ENDO-1,3(4)-BETA-GLUCANASE 1"/>
    <property type="match status" value="1"/>
</dbReference>
<keyword evidence="10" id="KW-0732">Signal</keyword>
<feature type="region of interest" description="Disordered" evidence="9">
    <location>
        <begin position="21"/>
        <end position="127"/>
    </location>
</feature>
<evidence type="ECO:0000259" key="12">
    <source>
        <dbReference type="Pfam" id="PF17652"/>
    </source>
</evidence>
<comment type="similarity">
    <text evidence="2">Belongs to the glycosyl hydrolase 81 family.</text>
</comment>
<accession>A0A9D1LMQ0</accession>
<gene>
    <name evidence="13" type="ORF">IAC52_00065</name>
</gene>
<dbReference type="InterPro" id="IPR032179">
    <property type="entry name" value="Cry22Aa_Ig-like"/>
</dbReference>
<feature type="signal peptide" evidence="10">
    <location>
        <begin position="1"/>
        <end position="18"/>
    </location>
</feature>
<dbReference type="InterPro" id="IPR005200">
    <property type="entry name" value="Endo-beta-glucanase"/>
</dbReference>
<dbReference type="InterPro" id="IPR013783">
    <property type="entry name" value="Ig-like_fold"/>
</dbReference>
<sequence length="1039" mass="112236">MKKKHIFWAMAVAVLALAACNKVESSSSESTSKDDPAESSSTSRPDSGGDSQSSDTSKTPDITTSSSEPDGGEDTDSTSSTEPDGGEDTDSTSSSSEPDGGEDTDSSSSSDPDGGDGTSSDEPDVPVVIGDITFSGVSNKTIKVGQYFDVFEGVTAKDSNDADFTNRVRAIGNVNYGVAGSYEVKYEVEVGEDKYSTTRTITVENGTIPGQVARNRSYGELTANQVGSGSYLSGGASAPTVNYKNPATGLEQKNAIVRPGDTPYLGNAAFNEGPIPTNTWYSGFFYANHGGLTTAATNPLAIKSSSAGISVSDYGDGFLEVFKVEDTTGTSMTTASNHSTGFQDITVKGSAVTSSAESRIISYTEDSAKLALVNPSTNEVAEVVTMSQGSPMAFFEFSTSKATVTLRDGGVADPMKFYDLQGNEINNRSTYTGSAIIVTYPKSHYGYGSNYPNAGLGAPLYREQSFLLSAPEGSTFKLSQGNTANAALTLSIEIDLNGKNYLTVSSLSSKEDAAFYQESAYSVLDSYYYSYEVDHESSNVHTTMGYRVHVLDEEKGFHPLLGLLPHQWKNSDDYGASEVQMTTMRGKLKLFKTDSFTYDLSFAGLLPSFAKPTGADYDDATMRGYLEDLLERNQPGEDGFSESKKNFIDAPGPYWNAKALYPLSQGLVIADQIGADDLKQEFVSLLKDDLTDWYTYDGTSDDRYLYYDEVAGSLIWSNDDFSTASRLSDHHFTAGYLVYASAILAAYDEGFKSDYLGMAELQMKEYMNADESDPMFPTFRTFDPYAGHSWADGKADTGDGNNQESSGEALNSWVAAYLLSLVSEDRQSEDAAIWGFVNELEAVKQYWFNYDGDNWNEDLSKSVHAVGMVWGTKNDHQTWFGSNPEFIYGIHWMPTGEYVSSYALDDGELAVLQDIYEEMESHAGGAPRTWQSNMWAVKAIYDPEGALEDFDASAILADDYPSELSGSYWMVQALASLGHKDGAAYVEGEFASGSVYVKDGVKTAVVYNPGDAKTVKVHVDGQVKEIAVGANSLASYPLQ</sequence>
<keyword evidence="5" id="KW-0119">Carbohydrate metabolism</keyword>
<dbReference type="PANTHER" id="PTHR31983:SF0">
    <property type="entry name" value="GLUCAN ENDO-1,3-BETA-D-GLUCOSIDASE 2"/>
    <property type="match status" value="1"/>
</dbReference>
<dbReference type="PROSITE" id="PS52008">
    <property type="entry name" value="GH81"/>
    <property type="match status" value="1"/>
</dbReference>
<organism evidence="13 14">
    <name type="scientific">Candidatus Alloenteromonas pullicola</name>
    <dbReference type="NCBI Taxonomy" id="2840784"/>
    <lineage>
        <taxon>Bacteria</taxon>
        <taxon>Bacillati</taxon>
        <taxon>Bacillota</taxon>
        <taxon>Bacillota incertae sedis</taxon>
        <taxon>Candidatus Alloenteromonas</taxon>
    </lineage>
</organism>
<dbReference type="GO" id="GO:0042973">
    <property type="term" value="F:glucan endo-1,3-beta-D-glucosidase activity"/>
    <property type="evidence" value="ECO:0007669"/>
    <property type="project" value="UniProtKB-EC"/>
</dbReference>
<dbReference type="GO" id="GO:0071555">
    <property type="term" value="P:cell wall organization"/>
    <property type="evidence" value="ECO:0007669"/>
    <property type="project" value="UniProtKB-KW"/>
</dbReference>
<evidence type="ECO:0000256" key="9">
    <source>
        <dbReference type="SAM" id="MobiDB-lite"/>
    </source>
</evidence>
<evidence type="ECO:0000256" key="2">
    <source>
        <dbReference type="ARBA" id="ARBA00010730"/>
    </source>
</evidence>
<reference evidence="13" key="2">
    <citation type="journal article" date="2021" name="PeerJ">
        <title>Extensive microbial diversity within the chicken gut microbiome revealed by metagenomics and culture.</title>
        <authorList>
            <person name="Gilroy R."/>
            <person name="Ravi A."/>
            <person name="Getino M."/>
            <person name="Pursley I."/>
            <person name="Horton D.L."/>
            <person name="Alikhan N.F."/>
            <person name="Baker D."/>
            <person name="Gharbi K."/>
            <person name="Hall N."/>
            <person name="Watson M."/>
            <person name="Adriaenssens E.M."/>
            <person name="Foster-Nyarko E."/>
            <person name="Jarju S."/>
            <person name="Secka A."/>
            <person name="Antonio M."/>
            <person name="Oren A."/>
            <person name="Chaudhuri R.R."/>
            <person name="La Ragione R."/>
            <person name="Hildebrand F."/>
            <person name="Pallen M.J."/>
        </authorList>
    </citation>
    <scope>NUCLEOTIDE SEQUENCE</scope>
    <source>
        <strain evidence="13">ChiGjej1B1-22543</strain>
    </source>
</reference>
<feature type="compositionally biased region" description="Polar residues" evidence="9">
    <location>
        <begin position="59"/>
        <end position="68"/>
    </location>
</feature>
<feature type="compositionally biased region" description="Low complexity" evidence="9">
    <location>
        <begin position="43"/>
        <end position="57"/>
    </location>
</feature>
<dbReference type="Pfam" id="PF16403">
    <property type="entry name" value="Bact_surface_Ig-like"/>
    <property type="match status" value="1"/>
</dbReference>
<dbReference type="Proteomes" id="UP000824070">
    <property type="component" value="Unassembled WGS sequence"/>
</dbReference>
<dbReference type="EMBL" id="DVMV01000002">
    <property type="protein sequence ID" value="HIU44683.1"/>
    <property type="molecule type" value="Genomic_DNA"/>
</dbReference>
<feature type="compositionally biased region" description="Low complexity" evidence="9">
    <location>
        <begin position="21"/>
        <end position="30"/>
    </location>
</feature>
<reference evidence="13" key="1">
    <citation type="submission" date="2020-10" db="EMBL/GenBank/DDBJ databases">
        <authorList>
            <person name="Gilroy R."/>
        </authorList>
    </citation>
    <scope>NUCLEOTIDE SEQUENCE</scope>
    <source>
        <strain evidence="13">ChiGjej1B1-22543</strain>
    </source>
</reference>
<keyword evidence="7" id="KW-0961">Cell wall biogenesis/degradation</keyword>
<dbReference type="Pfam" id="PF17652">
    <property type="entry name" value="Glyco_hydro81C"/>
    <property type="match status" value="1"/>
</dbReference>
<keyword evidence="4" id="KW-0378">Hydrolase</keyword>
<evidence type="ECO:0000256" key="4">
    <source>
        <dbReference type="ARBA" id="ARBA00022801"/>
    </source>
</evidence>
<evidence type="ECO:0000313" key="13">
    <source>
        <dbReference type="EMBL" id="HIU44683.1"/>
    </source>
</evidence>
<comment type="catalytic activity">
    <reaction evidence="1">
        <text>Hydrolysis of (1-&gt;3)-beta-D-glucosidic linkages in (1-&gt;3)-beta-D-glucans.</text>
        <dbReference type="EC" id="3.2.1.39"/>
    </reaction>
</comment>
<keyword evidence="6" id="KW-0326">Glycosidase</keyword>
<dbReference type="InterPro" id="IPR040720">
    <property type="entry name" value="GH81_C"/>
</dbReference>
<evidence type="ECO:0000256" key="1">
    <source>
        <dbReference type="ARBA" id="ARBA00000382"/>
    </source>
</evidence>
<evidence type="ECO:0000256" key="3">
    <source>
        <dbReference type="ARBA" id="ARBA00012780"/>
    </source>
</evidence>
<dbReference type="AlphaFoldDB" id="A0A9D1LMQ0"/>
<keyword evidence="8" id="KW-0624">Polysaccharide degradation</keyword>
<feature type="domain" description="Pesticidal crystal protein Cry22Aa Ig-like" evidence="11">
    <location>
        <begin position="132"/>
        <end position="203"/>
    </location>
</feature>
<proteinExistence type="inferred from homology"/>
<dbReference type="GO" id="GO:0052861">
    <property type="term" value="F:endo-1,3(4)-beta-glucanase activity"/>
    <property type="evidence" value="ECO:0007669"/>
    <property type="project" value="InterPro"/>
</dbReference>
<feature type="domain" description="Glycosyl hydrolase family 81 C-terminal" evidence="12">
    <location>
        <begin position="652"/>
        <end position="954"/>
    </location>
</feature>
<evidence type="ECO:0000256" key="7">
    <source>
        <dbReference type="ARBA" id="ARBA00023316"/>
    </source>
</evidence>
<evidence type="ECO:0000259" key="11">
    <source>
        <dbReference type="Pfam" id="PF16403"/>
    </source>
</evidence>
<evidence type="ECO:0000256" key="10">
    <source>
        <dbReference type="SAM" id="SignalP"/>
    </source>
</evidence>
<dbReference type="Gene3D" id="2.60.40.10">
    <property type="entry name" value="Immunoglobulins"/>
    <property type="match status" value="1"/>
</dbReference>
<dbReference type="PROSITE" id="PS51257">
    <property type="entry name" value="PROKAR_LIPOPROTEIN"/>
    <property type="match status" value="1"/>
</dbReference>
<protein>
    <recommendedName>
        <fullName evidence="3">glucan endo-1,3-beta-D-glucosidase</fullName>
        <ecNumber evidence="3">3.2.1.39</ecNumber>
    </recommendedName>
</protein>
<evidence type="ECO:0000313" key="14">
    <source>
        <dbReference type="Proteomes" id="UP000824070"/>
    </source>
</evidence>
<evidence type="ECO:0000256" key="5">
    <source>
        <dbReference type="ARBA" id="ARBA00023277"/>
    </source>
</evidence>
<name>A0A9D1LMQ0_9FIRM</name>
<comment type="caution">
    <text evidence="13">The sequence shown here is derived from an EMBL/GenBank/DDBJ whole genome shotgun (WGS) entry which is preliminary data.</text>
</comment>
<dbReference type="Gene3D" id="2.70.98.30">
    <property type="entry name" value="Golgi alpha-mannosidase II, domain 4"/>
    <property type="match status" value="1"/>
</dbReference>
<dbReference type="EC" id="3.2.1.39" evidence="3"/>